<dbReference type="GO" id="GO:0005829">
    <property type="term" value="C:cytosol"/>
    <property type="evidence" value="ECO:0007669"/>
    <property type="project" value="TreeGrafter"/>
</dbReference>
<evidence type="ECO:0000313" key="9">
    <source>
        <dbReference type="Proteomes" id="UP000434957"/>
    </source>
</evidence>
<feature type="domain" description="Helicase C-terminal" evidence="7">
    <location>
        <begin position="343"/>
        <end position="494"/>
    </location>
</feature>
<reference evidence="8 9" key="1">
    <citation type="submission" date="2018-08" db="EMBL/GenBank/DDBJ databases">
        <title>Genomic investigation of the strawberry pathogen Phytophthora fragariae indicates pathogenicity is determined by transcriptional variation in three key races.</title>
        <authorList>
            <person name="Adams T.M."/>
            <person name="Armitage A.D."/>
            <person name="Sobczyk M.K."/>
            <person name="Bates H.J."/>
            <person name="Dunwell J.M."/>
            <person name="Nellist C.F."/>
            <person name="Harrison R.J."/>
        </authorList>
    </citation>
    <scope>NUCLEOTIDE SEQUENCE [LARGE SCALE GENOMIC DNA]</scope>
    <source>
        <strain evidence="8 9">SCRP333</strain>
    </source>
</reference>
<dbReference type="InterPro" id="IPR044742">
    <property type="entry name" value="DEAD/DEAH_RhlB"/>
</dbReference>
<keyword evidence="9" id="KW-1185">Reference proteome</keyword>
<dbReference type="PANTHER" id="PTHR47959">
    <property type="entry name" value="ATP-DEPENDENT RNA HELICASE RHLE-RELATED"/>
    <property type="match status" value="1"/>
</dbReference>
<dbReference type="GO" id="GO:0003724">
    <property type="term" value="F:RNA helicase activity"/>
    <property type="evidence" value="ECO:0007669"/>
    <property type="project" value="TreeGrafter"/>
</dbReference>
<keyword evidence="1" id="KW-0547">Nucleotide-binding</keyword>
<evidence type="ECO:0000256" key="2">
    <source>
        <dbReference type="ARBA" id="ARBA00022801"/>
    </source>
</evidence>
<proteinExistence type="predicted"/>
<dbReference type="InterPro" id="IPR011545">
    <property type="entry name" value="DEAD/DEAH_box_helicase_dom"/>
</dbReference>
<dbReference type="GO" id="GO:0005524">
    <property type="term" value="F:ATP binding"/>
    <property type="evidence" value="ECO:0007669"/>
    <property type="project" value="UniProtKB-KW"/>
</dbReference>
<dbReference type="EMBL" id="QXFT01000250">
    <property type="protein sequence ID" value="KAE9349523.1"/>
    <property type="molecule type" value="Genomic_DNA"/>
</dbReference>
<dbReference type="CDD" id="cd00268">
    <property type="entry name" value="DEADc"/>
    <property type="match status" value="1"/>
</dbReference>
<evidence type="ECO:0000259" key="6">
    <source>
        <dbReference type="PROSITE" id="PS51192"/>
    </source>
</evidence>
<name>A0A6A4FIF1_9STRA</name>
<keyword evidence="2" id="KW-0378">Hydrolase</keyword>
<comment type="caution">
    <text evidence="8">The sequence shown here is derived from an EMBL/GenBank/DDBJ whole genome shotgun (WGS) entry which is preliminary data.</text>
</comment>
<dbReference type="PROSITE" id="PS51194">
    <property type="entry name" value="HELICASE_CTER"/>
    <property type="match status" value="1"/>
</dbReference>
<keyword evidence="3" id="KW-0347">Helicase</keyword>
<evidence type="ECO:0000256" key="3">
    <source>
        <dbReference type="ARBA" id="ARBA00022806"/>
    </source>
</evidence>
<dbReference type="InterPro" id="IPR014001">
    <property type="entry name" value="Helicase_ATP-bd"/>
</dbReference>
<dbReference type="PANTHER" id="PTHR47959:SF1">
    <property type="entry name" value="ATP-DEPENDENT RNA HELICASE DBPA"/>
    <property type="match status" value="1"/>
</dbReference>
<accession>A0A6A4FIF1</accession>
<evidence type="ECO:0000259" key="7">
    <source>
        <dbReference type="PROSITE" id="PS51194"/>
    </source>
</evidence>
<dbReference type="AlphaFoldDB" id="A0A6A4FIF1"/>
<dbReference type="SMART" id="SM00490">
    <property type="entry name" value="HELICc"/>
    <property type="match status" value="1"/>
</dbReference>
<dbReference type="Pfam" id="PF00271">
    <property type="entry name" value="Helicase_C"/>
    <property type="match status" value="1"/>
</dbReference>
<keyword evidence="4" id="KW-0067">ATP-binding</keyword>
<dbReference type="GO" id="GO:0016787">
    <property type="term" value="F:hydrolase activity"/>
    <property type="evidence" value="ECO:0007669"/>
    <property type="project" value="UniProtKB-KW"/>
</dbReference>
<dbReference type="CDD" id="cd18787">
    <property type="entry name" value="SF2_C_DEAD"/>
    <property type="match status" value="1"/>
</dbReference>
<dbReference type="InterPro" id="IPR050079">
    <property type="entry name" value="DEAD_box_RNA_helicase"/>
</dbReference>
<dbReference type="Gene3D" id="3.40.50.300">
    <property type="entry name" value="P-loop containing nucleotide triphosphate hydrolases"/>
    <property type="match status" value="2"/>
</dbReference>
<dbReference type="InterPro" id="IPR001650">
    <property type="entry name" value="Helicase_C-like"/>
</dbReference>
<feature type="domain" description="Helicase ATP-binding" evidence="6">
    <location>
        <begin position="96"/>
        <end position="289"/>
    </location>
</feature>
<organism evidence="8 9">
    <name type="scientific">Phytophthora rubi</name>
    <dbReference type="NCBI Taxonomy" id="129364"/>
    <lineage>
        <taxon>Eukaryota</taxon>
        <taxon>Sar</taxon>
        <taxon>Stramenopiles</taxon>
        <taxon>Oomycota</taxon>
        <taxon>Peronosporomycetes</taxon>
        <taxon>Peronosporales</taxon>
        <taxon>Peronosporaceae</taxon>
        <taxon>Phytophthora</taxon>
    </lineage>
</organism>
<evidence type="ECO:0000256" key="5">
    <source>
        <dbReference type="SAM" id="MobiDB-lite"/>
    </source>
</evidence>
<dbReference type="GO" id="GO:0003676">
    <property type="term" value="F:nucleic acid binding"/>
    <property type="evidence" value="ECO:0007669"/>
    <property type="project" value="InterPro"/>
</dbReference>
<dbReference type="Pfam" id="PF00270">
    <property type="entry name" value="DEAD"/>
    <property type="match status" value="1"/>
</dbReference>
<dbReference type="PROSITE" id="PS51192">
    <property type="entry name" value="HELICASE_ATP_BIND_1"/>
    <property type="match status" value="1"/>
</dbReference>
<evidence type="ECO:0000313" key="8">
    <source>
        <dbReference type="EMBL" id="KAE9349523.1"/>
    </source>
</evidence>
<protein>
    <recommendedName>
        <fullName evidence="10">ATP-dependent RNA helicase</fullName>
    </recommendedName>
</protein>
<dbReference type="SMART" id="SM00487">
    <property type="entry name" value="DEXDc"/>
    <property type="match status" value="1"/>
</dbReference>
<gene>
    <name evidence="8" type="ORF">PR003_g5842</name>
</gene>
<dbReference type="InterPro" id="IPR027417">
    <property type="entry name" value="P-loop_NTPase"/>
</dbReference>
<sequence length="518" mass="56304">MTDRAYVPRRKRRRAEPPAPSTDAQDNDHIASSTYEDSATQEASWARQERGIAVEGEDPIPPPIQSFSTLSLCSTTISVLQSRGVMKPSAVQAQALPCVLQGRDVIALAPTGSGKTLCYILPVLGLLQRQNEGQGAQFPSYAQMPTIPVSPCALVVVPTRELVDQVVQDLSSFFPNSPNLPVVGICGGVSVDEQLIQLQQRSSVAIAVVATPGRLLDLVQRQVLYLGQISLLVVDEVDRVLEAPEMETQLREILQLANTAGRQTLLLSATLPVFLPRLARSAVLWPVTIRVDEANMPSRAPSAWMSSSSQAADSTPAAILALSTSSNVVHDVQFMRPAEKSSRLLRVLRATKQPPVLVFCNSRSSVERVARLLRSEQFHVAPLHGGQSQGYRTQALRAFRAGYVDVLVATDLASRGLDLPDIEHVVLFDMPLTIEDYVHRCGRTGRHPGGDTGGANVSGKATSFLTRECTIAMELKQMLLAVKQPLPRELEVARNFSSYSTMAVEFHHRNNGPFGSPS</sequence>
<evidence type="ECO:0000256" key="4">
    <source>
        <dbReference type="ARBA" id="ARBA00022840"/>
    </source>
</evidence>
<feature type="compositionally biased region" description="Polar residues" evidence="5">
    <location>
        <begin position="30"/>
        <end position="43"/>
    </location>
</feature>
<dbReference type="Proteomes" id="UP000434957">
    <property type="component" value="Unassembled WGS sequence"/>
</dbReference>
<evidence type="ECO:0000256" key="1">
    <source>
        <dbReference type="ARBA" id="ARBA00022741"/>
    </source>
</evidence>
<dbReference type="SUPFAM" id="SSF52540">
    <property type="entry name" value="P-loop containing nucleoside triphosphate hydrolases"/>
    <property type="match status" value="1"/>
</dbReference>
<feature type="region of interest" description="Disordered" evidence="5">
    <location>
        <begin position="1"/>
        <end position="48"/>
    </location>
</feature>
<evidence type="ECO:0008006" key="10">
    <source>
        <dbReference type="Google" id="ProtNLM"/>
    </source>
</evidence>